<feature type="region of interest" description="Disordered" evidence="1">
    <location>
        <begin position="105"/>
        <end position="136"/>
    </location>
</feature>
<name>A0A2V3IFW8_9FLOR</name>
<protein>
    <submittedName>
        <fullName evidence="2">Uncharacterized protein</fullName>
    </submittedName>
</protein>
<dbReference type="Proteomes" id="UP000247409">
    <property type="component" value="Unassembled WGS sequence"/>
</dbReference>
<feature type="region of interest" description="Disordered" evidence="1">
    <location>
        <begin position="1"/>
        <end position="76"/>
    </location>
</feature>
<sequence>MKMHSGDLQEMVRHGGAVPQPSDEEGAALPLGDSGVDGGAETERAERSRLEEQVQNGDEAAEDGVERKSLGGLDGSGLVAEKFDGEAEAAKDGVLEALERLVREAESGEVGHGGAIGDSLDILSGTGEPDKICRQW</sequence>
<feature type="compositionally biased region" description="Basic and acidic residues" evidence="1">
    <location>
        <begin position="41"/>
        <end position="52"/>
    </location>
</feature>
<proteinExistence type="predicted"/>
<dbReference type="EMBL" id="NBIV01000251">
    <property type="protein sequence ID" value="PXF40928.1"/>
    <property type="molecule type" value="Genomic_DNA"/>
</dbReference>
<gene>
    <name evidence="2" type="ORF">BWQ96_09374</name>
</gene>
<organism evidence="2 3">
    <name type="scientific">Gracilariopsis chorda</name>
    <dbReference type="NCBI Taxonomy" id="448386"/>
    <lineage>
        <taxon>Eukaryota</taxon>
        <taxon>Rhodophyta</taxon>
        <taxon>Florideophyceae</taxon>
        <taxon>Rhodymeniophycidae</taxon>
        <taxon>Gracilariales</taxon>
        <taxon>Gracilariaceae</taxon>
        <taxon>Gracilariopsis</taxon>
    </lineage>
</organism>
<reference evidence="2 3" key="1">
    <citation type="journal article" date="2018" name="Mol. Biol. Evol.">
        <title>Analysis of the draft genome of the red seaweed Gracilariopsis chorda provides insights into genome size evolution in Rhodophyta.</title>
        <authorList>
            <person name="Lee J."/>
            <person name="Yang E.C."/>
            <person name="Graf L."/>
            <person name="Yang J.H."/>
            <person name="Qiu H."/>
            <person name="Zel Zion U."/>
            <person name="Chan C.X."/>
            <person name="Stephens T.G."/>
            <person name="Weber A.P.M."/>
            <person name="Boo G.H."/>
            <person name="Boo S.M."/>
            <person name="Kim K.M."/>
            <person name="Shin Y."/>
            <person name="Jung M."/>
            <person name="Lee S.J."/>
            <person name="Yim H.S."/>
            <person name="Lee J.H."/>
            <person name="Bhattacharya D."/>
            <person name="Yoon H.S."/>
        </authorList>
    </citation>
    <scope>NUCLEOTIDE SEQUENCE [LARGE SCALE GENOMIC DNA]</scope>
    <source>
        <strain evidence="2 3">SKKU-2015</strain>
        <tissue evidence="2">Whole body</tissue>
    </source>
</reference>
<feature type="compositionally biased region" description="Basic and acidic residues" evidence="1">
    <location>
        <begin position="1"/>
        <end position="13"/>
    </location>
</feature>
<keyword evidence="3" id="KW-1185">Reference proteome</keyword>
<evidence type="ECO:0000256" key="1">
    <source>
        <dbReference type="SAM" id="MobiDB-lite"/>
    </source>
</evidence>
<evidence type="ECO:0000313" key="3">
    <source>
        <dbReference type="Proteomes" id="UP000247409"/>
    </source>
</evidence>
<dbReference type="OrthoDB" id="6040at2759"/>
<evidence type="ECO:0000313" key="2">
    <source>
        <dbReference type="EMBL" id="PXF40928.1"/>
    </source>
</evidence>
<dbReference type="AlphaFoldDB" id="A0A2V3IFW8"/>
<accession>A0A2V3IFW8</accession>
<comment type="caution">
    <text evidence="2">The sequence shown here is derived from an EMBL/GenBank/DDBJ whole genome shotgun (WGS) entry which is preliminary data.</text>
</comment>